<evidence type="ECO:0000313" key="1">
    <source>
        <dbReference type="EMBL" id="OFJ47674.1"/>
    </source>
</evidence>
<dbReference type="AlphaFoldDB" id="A0A1E8PPP0"/>
<proteinExistence type="predicted"/>
<name>A0A1E8PPP0_9BURK</name>
<gene>
    <name evidence="1" type="ORF">BA896_000260</name>
</gene>
<evidence type="ECO:0000313" key="2">
    <source>
        <dbReference type="Proteomes" id="UP000092634"/>
    </source>
</evidence>
<dbReference type="Proteomes" id="UP000092634">
    <property type="component" value="Unassembled WGS sequence"/>
</dbReference>
<dbReference type="EMBL" id="MAQB02000001">
    <property type="protein sequence ID" value="OFJ47674.1"/>
    <property type="molecule type" value="Genomic_DNA"/>
</dbReference>
<reference evidence="1 2" key="1">
    <citation type="submission" date="2016-10" db="EMBL/GenBank/DDBJ databases">
        <title>Updated version of Genome Assembly of Janthinobacterium lividum ERGS5:01.</title>
        <authorList>
            <person name="Kumar R."/>
            <person name="Acharya V."/>
            <person name="Singh D."/>
        </authorList>
    </citation>
    <scope>NUCLEOTIDE SEQUENCE [LARGE SCALE GENOMIC DNA]</scope>
    <source>
        <strain evidence="1 2">ERGS5:01</strain>
    </source>
</reference>
<organism evidence="1 2">
    <name type="scientific">Janthinobacterium lividum</name>
    <dbReference type="NCBI Taxonomy" id="29581"/>
    <lineage>
        <taxon>Bacteria</taxon>
        <taxon>Pseudomonadati</taxon>
        <taxon>Pseudomonadota</taxon>
        <taxon>Betaproteobacteria</taxon>
        <taxon>Burkholderiales</taxon>
        <taxon>Oxalobacteraceae</taxon>
        <taxon>Janthinobacterium</taxon>
    </lineage>
</organism>
<sequence>MLWRSVRNFTTHQIHFSRLGNRRAFAVSCITALAAFLFEVHMFGLLKSLGSLAADVVQVVAAPVEMVVDVTAAAVKPVAEAAKELVADVKSLKD</sequence>
<protein>
    <submittedName>
        <fullName evidence="1">Uncharacterized protein</fullName>
    </submittedName>
</protein>
<accession>A0A1E8PPP0</accession>
<comment type="caution">
    <text evidence="1">The sequence shown here is derived from an EMBL/GenBank/DDBJ whole genome shotgun (WGS) entry which is preliminary data.</text>
</comment>